<keyword evidence="11" id="KW-0282">Flagellum</keyword>
<keyword evidence="4" id="KW-0285">Flavoprotein</keyword>
<keyword evidence="6" id="KW-0479">Metal-binding</keyword>
<keyword evidence="7" id="KW-0274">FAD</keyword>
<comment type="caution">
    <text evidence="11">The sequence shown here is derived from an EMBL/GenBank/DDBJ whole genome shotgun (WGS) entry which is preliminary data.</text>
</comment>
<evidence type="ECO:0000256" key="8">
    <source>
        <dbReference type="ARBA" id="ARBA00022842"/>
    </source>
</evidence>
<evidence type="ECO:0000256" key="2">
    <source>
        <dbReference type="ARBA" id="ARBA00011955"/>
    </source>
</evidence>
<dbReference type="InterPro" id="IPR003374">
    <property type="entry name" value="ApbE-like_sf"/>
</dbReference>
<reference evidence="12" key="1">
    <citation type="journal article" date="2019" name="Int. J. Syst. Evol. Microbiol.">
        <title>The Global Catalogue of Microorganisms (GCM) 10K type strain sequencing project: providing services to taxonomists for standard genome sequencing and annotation.</title>
        <authorList>
            <consortium name="The Broad Institute Genomics Platform"/>
            <consortium name="The Broad Institute Genome Sequencing Center for Infectious Disease"/>
            <person name="Wu L."/>
            <person name="Ma J."/>
        </authorList>
    </citation>
    <scope>NUCLEOTIDE SEQUENCE [LARGE SCALE GENOMIC DNA]</scope>
    <source>
        <strain evidence="12">JCM 15591</strain>
    </source>
</reference>
<dbReference type="GO" id="GO:0016740">
    <property type="term" value="F:transferase activity"/>
    <property type="evidence" value="ECO:0007669"/>
    <property type="project" value="UniProtKB-KW"/>
</dbReference>
<evidence type="ECO:0000256" key="1">
    <source>
        <dbReference type="ARBA" id="ARBA00001946"/>
    </source>
</evidence>
<evidence type="ECO:0000256" key="4">
    <source>
        <dbReference type="ARBA" id="ARBA00022630"/>
    </source>
</evidence>
<dbReference type="RefSeq" id="WP_344062148.1">
    <property type="nucleotide sequence ID" value="NZ_BAAAPN010000018.1"/>
</dbReference>
<protein>
    <recommendedName>
        <fullName evidence="3">FAD:protein FMN transferase</fullName>
        <ecNumber evidence="2">2.7.1.180</ecNumber>
    </recommendedName>
    <alternativeName>
        <fullName evidence="9">Flavin transferase</fullName>
    </alternativeName>
</protein>
<name>A0ABP4W868_9MICO</name>
<dbReference type="PANTHER" id="PTHR30040">
    <property type="entry name" value="THIAMINE BIOSYNTHESIS LIPOPROTEIN APBE"/>
    <property type="match status" value="1"/>
</dbReference>
<dbReference type="Gene3D" id="3.10.520.10">
    <property type="entry name" value="ApbE-like domains"/>
    <property type="match status" value="2"/>
</dbReference>
<dbReference type="EC" id="2.7.1.180" evidence="2"/>
<evidence type="ECO:0000256" key="9">
    <source>
        <dbReference type="ARBA" id="ARBA00031306"/>
    </source>
</evidence>
<dbReference type="EMBL" id="BAAAPN010000018">
    <property type="protein sequence ID" value="GAA1749067.1"/>
    <property type="molecule type" value="Genomic_DNA"/>
</dbReference>
<keyword evidence="12" id="KW-1185">Reference proteome</keyword>
<organism evidence="11 12">
    <name type="scientific">Nostocoides vanveenii</name>
    <dbReference type="NCBI Taxonomy" id="330835"/>
    <lineage>
        <taxon>Bacteria</taxon>
        <taxon>Bacillati</taxon>
        <taxon>Actinomycetota</taxon>
        <taxon>Actinomycetes</taxon>
        <taxon>Micrococcales</taxon>
        <taxon>Intrasporangiaceae</taxon>
        <taxon>Nostocoides</taxon>
    </lineage>
</organism>
<gene>
    <name evidence="11" type="ORF">GCM10009810_06940</name>
</gene>
<evidence type="ECO:0000256" key="10">
    <source>
        <dbReference type="ARBA" id="ARBA00048540"/>
    </source>
</evidence>
<dbReference type="SUPFAM" id="SSF143631">
    <property type="entry name" value="ApbE-like"/>
    <property type="match status" value="1"/>
</dbReference>
<evidence type="ECO:0000256" key="3">
    <source>
        <dbReference type="ARBA" id="ARBA00016337"/>
    </source>
</evidence>
<comment type="cofactor">
    <cofactor evidence="1">
        <name>Mg(2+)</name>
        <dbReference type="ChEBI" id="CHEBI:18420"/>
    </cofactor>
</comment>
<dbReference type="InterPro" id="IPR024932">
    <property type="entry name" value="ApbE"/>
</dbReference>
<keyword evidence="8" id="KW-0460">Magnesium</keyword>
<evidence type="ECO:0000256" key="7">
    <source>
        <dbReference type="ARBA" id="ARBA00022827"/>
    </source>
</evidence>
<keyword evidence="11" id="KW-0969">Cilium</keyword>
<evidence type="ECO:0000256" key="5">
    <source>
        <dbReference type="ARBA" id="ARBA00022679"/>
    </source>
</evidence>
<evidence type="ECO:0000313" key="12">
    <source>
        <dbReference type="Proteomes" id="UP001501475"/>
    </source>
</evidence>
<accession>A0ABP4W868</accession>
<dbReference type="Pfam" id="PF02424">
    <property type="entry name" value="ApbE"/>
    <property type="match status" value="2"/>
</dbReference>
<comment type="catalytic activity">
    <reaction evidence="10">
        <text>L-threonyl-[protein] + FAD = FMN-L-threonyl-[protein] + AMP + H(+)</text>
        <dbReference type="Rhea" id="RHEA:36847"/>
        <dbReference type="Rhea" id="RHEA-COMP:11060"/>
        <dbReference type="Rhea" id="RHEA-COMP:11061"/>
        <dbReference type="ChEBI" id="CHEBI:15378"/>
        <dbReference type="ChEBI" id="CHEBI:30013"/>
        <dbReference type="ChEBI" id="CHEBI:57692"/>
        <dbReference type="ChEBI" id="CHEBI:74257"/>
        <dbReference type="ChEBI" id="CHEBI:456215"/>
        <dbReference type="EC" id="2.7.1.180"/>
    </reaction>
</comment>
<sequence length="269" mass="28359">MSTVTQPLPAMTHAVTPEPQRGATVIGRKAFVEMIMGMPISLHVKAIDPERADIAAAAANAFATLRRVDDLFSMWRADSELRRLQAGAITPGECHEWQAEVLDLSLAAEEATDGLFTAWFAREAGRPSYDPTGLVKGWGVEQAAAHLRTVPGISFCLSAGGDMVVGVGRGMRGIAPTWRIGIEDPRGPGRIAATVELTQGAVATSGAAARGAHIVDPGTGERIARPGSTTVVGPDLMWADVWATAAYVDPAAARERLVATTHDYALTVL</sequence>
<proteinExistence type="predicted"/>
<keyword evidence="5 11" id="KW-0808">Transferase</keyword>
<dbReference type="Proteomes" id="UP001501475">
    <property type="component" value="Unassembled WGS sequence"/>
</dbReference>
<evidence type="ECO:0000256" key="6">
    <source>
        <dbReference type="ARBA" id="ARBA00022723"/>
    </source>
</evidence>
<keyword evidence="11" id="KW-0966">Cell projection</keyword>
<dbReference type="PANTHER" id="PTHR30040:SF2">
    <property type="entry name" value="FAD:PROTEIN FMN TRANSFERASE"/>
    <property type="match status" value="1"/>
</dbReference>
<evidence type="ECO:0000313" key="11">
    <source>
        <dbReference type="EMBL" id="GAA1749067.1"/>
    </source>
</evidence>